<evidence type="ECO:0000256" key="2">
    <source>
        <dbReference type="ARBA" id="ARBA00005684"/>
    </source>
</evidence>
<organism evidence="11 12">
    <name type="scientific">Christensenella minuta</name>
    <dbReference type="NCBI Taxonomy" id="626937"/>
    <lineage>
        <taxon>Bacteria</taxon>
        <taxon>Bacillati</taxon>
        <taxon>Bacillota</taxon>
        <taxon>Clostridia</taxon>
        <taxon>Christensenellales</taxon>
        <taxon>Christensenellaceae</taxon>
        <taxon>Christensenella</taxon>
    </lineage>
</organism>
<dbReference type="RefSeq" id="WP_066518176.1">
    <property type="nucleotide sequence ID" value="NZ_CABMOF010000001.1"/>
</dbReference>
<evidence type="ECO:0000256" key="1">
    <source>
        <dbReference type="ARBA" id="ARBA00000439"/>
    </source>
</evidence>
<dbReference type="PANTHER" id="PTHR32438:SF5">
    <property type="entry name" value="4-ALPHA-GLUCANOTRANSFERASE DPE1, CHLOROPLASTIC_AMYLOPLASTIC"/>
    <property type="match status" value="1"/>
</dbReference>
<evidence type="ECO:0000256" key="3">
    <source>
        <dbReference type="ARBA" id="ARBA00012560"/>
    </source>
</evidence>
<dbReference type="KEGG" id="cmiu:B1H56_05245"/>
<evidence type="ECO:0000256" key="5">
    <source>
        <dbReference type="ARBA" id="ARBA00022676"/>
    </source>
</evidence>
<reference evidence="12" key="1">
    <citation type="submission" date="2016-02" db="EMBL/GenBank/DDBJ databases">
        <authorList>
            <person name="Mitreva M."/>
            <person name="Pepin K.H."/>
            <person name="Mihindukulasuriya K.A."/>
            <person name="Fulton R."/>
            <person name="Fronick C."/>
            <person name="O'Laughlin M."/>
            <person name="Miner T."/>
            <person name="Herter B."/>
            <person name="Rosa B.A."/>
            <person name="Cordes M."/>
            <person name="Tomlinson C."/>
            <person name="Wollam A."/>
            <person name="Palsikar V.B."/>
            <person name="Mardis E.R."/>
            <person name="Wilson R.K."/>
        </authorList>
    </citation>
    <scope>NUCLEOTIDE SEQUENCE [LARGE SCALE GENOMIC DNA]</scope>
    <source>
        <strain evidence="12">DSM 22607</strain>
    </source>
</reference>
<dbReference type="NCBIfam" id="TIGR00217">
    <property type="entry name" value="malQ"/>
    <property type="match status" value="1"/>
</dbReference>
<evidence type="ECO:0000256" key="10">
    <source>
        <dbReference type="RuleBase" id="RU361207"/>
    </source>
</evidence>
<evidence type="ECO:0000256" key="4">
    <source>
        <dbReference type="ARBA" id="ARBA00020295"/>
    </source>
</evidence>
<dbReference type="OrthoDB" id="9811841at2"/>
<dbReference type="InterPro" id="IPR017853">
    <property type="entry name" value="GH"/>
</dbReference>
<dbReference type="InterPro" id="IPR003385">
    <property type="entry name" value="Glyco_hydro_77"/>
</dbReference>
<keyword evidence="7 10" id="KW-0119">Carbohydrate metabolism</keyword>
<evidence type="ECO:0000313" key="11">
    <source>
        <dbReference type="EMBL" id="KXK64760.1"/>
    </source>
</evidence>
<dbReference type="Proteomes" id="UP000070366">
    <property type="component" value="Unassembled WGS sequence"/>
</dbReference>
<dbReference type="AlphaFoldDB" id="A0A136Q252"/>
<evidence type="ECO:0000256" key="9">
    <source>
        <dbReference type="ARBA" id="ARBA00031501"/>
    </source>
</evidence>
<dbReference type="SUPFAM" id="SSF51445">
    <property type="entry name" value="(Trans)glycosidases"/>
    <property type="match status" value="1"/>
</dbReference>
<comment type="catalytic activity">
    <reaction evidence="1 10">
        <text>Transfers a segment of a (1-&gt;4)-alpha-D-glucan to a new position in an acceptor, which may be glucose or a (1-&gt;4)-alpha-D-glucan.</text>
        <dbReference type="EC" id="2.4.1.25"/>
    </reaction>
</comment>
<protein>
    <recommendedName>
        <fullName evidence="4 10">4-alpha-glucanotransferase</fullName>
        <ecNumber evidence="3 10">2.4.1.25</ecNumber>
    </recommendedName>
    <alternativeName>
        <fullName evidence="8 10">Amylomaltase</fullName>
    </alternativeName>
    <alternativeName>
        <fullName evidence="9 10">Disproportionating enzyme</fullName>
    </alternativeName>
</protein>
<evidence type="ECO:0000313" key="12">
    <source>
        <dbReference type="Proteomes" id="UP000070366"/>
    </source>
</evidence>
<proteinExistence type="inferred from homology"/>
<evidence type="ECO:0000256" key="8">
    <source>
        <dbReference type="ARBA" id="ARBA00031423"/>
    </source>
</evidence>
<name>A0A136Q252_9FIRM</name>
<comment type="similarity">
    <text evidence="2 10">Belongs to the disproportionating enzyme family.</text>
</comment>
<sequence length="489" mass="56301">MKRGSGILLHISSLPSPYGIGTLGKAAYDFVDDLHAAKQSYWQVLPCMPTGYADSPYSGTSAFAYNPYFIDFDFLAEDGLLKKSDYSHLNFGKDETYVDYEALFHLKNDVLKKAYQPGIEKYSHEFAAFKFENSGWLFDYALFVVLKKHFHYLPYQQWDACIVDREPAAIMEMTQRYGQEIEIVQFTQFLYERQWFALKNYANEKGIQLIGDIPIYVSQDSAETWAHPEYFVKDGSVAGTPPDYFCDEGQLWGNPLYDWDYMREHGYEWWVRRMQRSLHLYDILRIDHFRGFEAYFKIPKGGAPKDGQWVKGPGGALFDAIKTALPMPPIIAEDLGAIDDNVKGFLDYCGFPGLKVLQFAFDEQDSFYLPHNYPRNSVVYTGTHDNDTTLHWFQTVQPETRKFLEDYIGRATESDVVGKLIRLAMMSVADISIIPMQDILGLGGEARMNYPSRALGNWKWRMKKGEFGQEQIKRLRTETEIYGRAGNGC</sequence>
<dbReference type="GO" id="GO:0005975">
    <property type="term" value="P:carbohydrate metabolic process"/>
    <property type="evidence" value="ECO:0007669"/>
    <property type="project" value="InterPro"/>
</dbReference>
<dbReference type="Pfam" id="PF02446">
    <property type="entry name" value="Glyco_hydro_77"/>
    <property type="match status" value="1"/>
</dbReference>
<dbReference type="EC" id="2.4.1.25" evidence="3 10"/>
<dbReference type="PATRIC" id="fig|626937.4.peg.1977"/>
<dbReference type="NCBIfam" id="NF011080">
    <property type="entry name" value="PRK14508.1-3"/>
    <property type="match status" value="1"/>
</dbReference>
<keyword evidence="6 10" id="KW-0808">Transferase</keyword>
<evidence type="ECO:0000256" key="6">
    <source>
        <dbReference type="ARBA" id="ARBA00022679"/>
    </source>
</evidence>
<accession>A0A136Q252</accession>
<dbReference type="EMBL" id="LSZW01000063">
    <property type="protein sequence ID" value="KXK64760.1"/>
    <property type="molecule type" value="Genomic_DNA"/>
</dbReference>
<comment type="caution">
    <text evidence="11">The sequence shown here is derived from an EMBL/GenBank/DDBJ whole genome shotgun (WGS) entry which is preliminary data.</text>
</comment>
<dbReference type="GO" id="GO:0004134">
    <property type="term" value="F:4-alpha-glucanotransferase activity"/>
    <property type="evidence" value="ECO:0007669"/>
    <property type="project" value="UniProtKB-EC"/>
</dbReference>
<keyword evidence="12" id="KW-1185">Reference proteome</keyword>
<dbReference type="STRING" id="626937.HMPREF3293_01999"/>
<dbReference type="Gene3D" id="3.20.20.80">
    <property type="entry name" value="Glycosidases"/>
    <property type="match status" value="1"/>
</dbReference>
<keyword evidence="5 10" id="KW-0328">Glycosyltransferase</keyword>
<dbReference type="PANTHER" id="PTHR32438">
    <property type="entry name" value="4-ALPHA-GLUCANOTRANSFERASE DPE1, CHLOROPLASTIC/AMYLOPLASTIC"/>
    <property type="match status" value="1"/>
</dbReference>
<gene>
    <name evidence="11" type="ORF">HMPREF3293_01999</name>
</gene>
<evidence type="ECO:0000256" key="7">
    <source>
        <dbReference type="ARBA" id="ARBA00023277"/>
    </source>
</evidence>